<keyword evidence="2" id="KW-1185">Reference proteome</keyword>
<name>B2HPK0_MYCMM</name>
<accession>B2HPK0</accession>
<gene>
    <name evidence="1" type="ordered locus">MMAR_3944</name>
</gene>
<evidence type="ECO:0000313" key="1">
    <source>
        <dbReference type="EMBL" id="ACC42352.1"/>
    </source>
</evidence>
<dbReference type="STRING" id="216594.MMAR_3944"/>
<organism evidence="1 2">
    <name type="scientific">Mycobacterium marinum (strain ATCC BAA-535 / M)</name>
    <dbReference type="NCBI Taxonomy" id="216594"/>
    <lineage>
        <taxon>Bacteria</taxon>
        <taxon>Bacillati</taxon>
        <taxon>Actinomycetota</taxon>
        <taxon>Actinomycetes</taxon>
        <taxon>Mycobacteriales</taxon>
        <taxon>Mycobacteriaceae</taxon>
        <taxon>Mycobacterium</taxon>
        <taxon>Mycobacterium ulcerans group</taxon>
    </lineage>
</organism>
<dbReference type="Proteomes" id="UP000001190">
    <property type="component" value="Chromosome"/>
</dbReference>
<dbReference type="HOGENOM" id="CLU_2650592_0_0_11"/>
<reference evidence="1 2" key="1">
    <citation type="journal article" date="2008" name="Genome Res.">
        <title>Insights from the complete genome sequence of Mycobacterium marinum on the evolution of Mycobacterium tuberculosis.</title>
        <authorList>
            <person name="Stinear T.P."/>
            <person name="Seemann T."/>
            <person name="Harrison P.F."/>
            <person name="Jenkin G.A."/>
            <person name="Davies J.K."/>
            <person name="Johnson P.D."/>
            <person name="Abdellah Z."/>
            <person name="Arrowsmith C."/>
            <person name="Chillingworth T."/>
            <person name="Churcher C."/>
            <person name="Clarke K."/>
            <person name="Cronin A."/>
            <person name="Davis P."/>
            <person name="Goodhead I."/>
            <person name="Holroyd N."/>
            <person name="Jagels K."/>
            <person name="Lord A."/>
            <person name="Moule S."/>
            <person name="Mungall K."/>
            <person name="Norbertczak H."/>
            <person name="Quail M.A."/>
            <person name="Rabbinowitsch E."/>
            <person name="Walker D."/>
            <person name="White B."/>
            <person name="Whitehead S."/>
            <person name="Small P.L."/>
            <person name="Brosch R."/>
            <person name="Ramakrishnan L."/>
            <person name="Fischbach M.A."/>
            <person name="Parkhill J."/>
            <person name="Cole S.T."/>
        </authorList>
    </citation>
    <scope>NUCLEOTIDE SEQUENCE [LARGE SCALE GENOMIC DNA]</scope>
    <source>
        <strain evidence="2">ATCC BAA-535 / M</strain>
    </source>
</reference>
<sequence length="76" mass="8451">MSSTRETWTLQAVDYRGGVVGELDIKATCSDGRSEVITMQRWPAGWRAPLHPPLSPKMERALLRVAREAVELGMIA</sequence>
<evidence type="ECO:0000313" key="2">
    <source>
        <dbReference type="Proteomes" id="UP000001190"/>
    </source>
</evidence>
<dbReference type="AlphaFoldDB" id="B2HPK0"/>
<proteinExistence type="predicted"/>
<protein>
    <submittedName>
        <fullName evidence="1">Uncharacterized protein</fullName>
    </submittedName>
</protein>
<dbReference type="KEGG" id="mmi:MMAR_3944"/>
<dbReference type="EMBL" id="CP000854">
    <property type="protein sequence ID" value="ACC42352.1"/>
    <property type="molecule type" value="Genomic_DNA"/>
</dbReference>